<reference evidence="3" key="1">
    <citation type="journal article" date="2019" name="Int. J. Syst. Evol. Microbiol.">
        <title>The Global Catalogue of Microorganisms (GCM) 10K type strain sequencing project: providing services to taxonomists for standard genome sequencing and annotation.</title>
        <authorList>
            <consortium name="The Broad Institute Genomics Platform"/>
            <consortium name="The Broad Institute Genome Sequencing Center for Infectious Disease"/>
            <person name="Wu L."/>
            <person name="Ma J."/>
        </authorList>
    </citation>
    <scope>NUCLEOTIDE SEQUENCE [LARGE SCALE GENOMIC DNA]</scope>
    <source>
        <strain evidence="3">JCM 3338</strain>
    </source>
</reference>
<keyword evidence="3" id="KW-1185">Reference proteome</keyword>
<proteinExistence type="predicted"/>
<dbReference type="RefSeq" id="WP_376873014.1">
    <property type="nucleotide sequence ID" value="NZ_JBHUHP010000004.1"/>
</dbReference>
<protein>
    <submittedName>
        <fullName evidence="2">ATP-grasp fold amidoligase family protein</fullName>
    </submittedName>
</protein>
<sequence>MPRRAPRKAPAATACPGRRAGHRSPAAGPGGARPPAGARTGTPAAVTGSVQAVERPSPAALPARTAVAEVLGREFDFIRVDLYDVDGAVWFGEPTPCPGGGLDPFDPGLDRELGAAWVLPPLEDVRPR</sequence>
<dbReference type="Proteomes" id="UP001597402">
    <property type="component" value="Unassembled WGS sequence"/>
</dbReference>
<feature type="region of interest" description="Disordered" evidence="1">
    <location>
        <begin position="1"/>
        <end position="44"/>
    </location>
</feature>
<organism evidence="2 3">
    <name type="scientific">Blastococcus deserti</name>
    <dbReference type="NCBI Taxonomy" id="2259033"/>
    <lineage>
        <taxon>Bacteria</taxon>
        <taxon>Bacillati</taxon>
        <taxon>Actinomycetota</taxon>
        <taxon>Actinomycetes</taxon>
        <taxon>Geodermatophilales</taxon>
        <taxon>Geodermatophilaceae</taxon>
        <taxon>Blastococcus</taxon>
    </lineage>
</organism>
<comment type="caution">
    <text evidence="2">The sequence shown here is derived from an EMBL/GenBank/DDBJ whole genome shotgun (WGS) entry which is preliminary data.</text>
</comment>
<dbReference type="InterPro" id="IPR029465">
    <property type="entry name" value="ATPgrasp_TupA"/>
</dbReference>
<dbReference type="EMBL" id="JBHUHP010000004">
    <property type="protein sequence ID" value="MFD2091107.1"/>
    <property type="molecule type" value="Genomic_DNA"/>
</dbReference>
<dbReference type="Pfam" id="PF14305">
    <property type="entry name" value="ATPgrasp_TupA"/>
    <property type="match status" value="1"/>
</dbReference>
<name>A0ABW4X7M4_9ACTN</name>
<feature type="compositionally biased region" description="Low complexity" evidence="1">
    <location>
        <begin position="8"/>
        <end position="44"/>
    </location>
</feature>
<gene>
    <name evidence="2" type="ORF">ACFSHS_05915</name>
</gene>
<evidence type="ECO:0000313" key="3">
    <source>
        <dbReference type="Proteomes" id="UP001597402"/>
    </source>
</evidence>
<evidence type="ECO:0000256" key="1">
    <source>
        <dbReference type="SAM" id="MobiDB-lite"/>
    </source>
</evidence>
<accession>A0ABW4X7M4</accession>
<evidence type="ECO:0000313" key="2">
    <source>
        <dbReference type="EMBL" id="MFD2091107.1"/>
    </source>
</evidence>